<dbReference type="Gene3D" id="2.40.170.20">
    <property type="entry name" value="TonB-dependent receptor, beta-barrel domain"/>
    <property type="match status" value="1"/>
</dbReference>
<evidence type="ECO:0000256" key="10">
    <source>
        <dbReference type="SAM" id="SignalP"/>
    </source>
</evidence>
<feature type="domain" description="TonB-dependent receptor-like beta-barrel" evidence="11">
    <location>
        <begin position="240"/>
        <end position="707"/>
    </location>
</feature>
<dbReference type="Pfam" id="PF07715">
    <property type="entry name" value="Plug"/>
    <property type="match status" value="1"/>
</dbReference>
<feature type="chain" id="PRO_5003957804" evidence="10">
    <location>
        <begin position="26"/>
        <end position="752"/>
    </location>
</feature>
<protein>
    <submittedName>
        <fullName evidence="13">Putative outer membrane colicin Js receptor</fullName>
    </submittedName>
</protein>
<comment type="caution">
    <text evidence="13">The sequence shown here is derived from an EMBL/GenBank/DDBJ whole genome shotgun (WGS) entry which is preliminary data.</text>
</comment>
<dbReference type="InterPro" id="IPR012910">
    <property type="entry name" value="Plug_dom"/>
</dbReference>
<keyword evidence="13" id="KW-0675">Receptor</keyword>
<dbReference type="Gene3D" id="2.170.130.10">
    <property type="entry name" value="TonB-dependent receptor, plug domain"/>
    <property type="match status" value="1"/>
</dbReference>
<evidence type="ECO:0000256" key="8">
    <source>
        <dbReference type="PROSITE-ProRule" id="PRU01360"/>
    </source>
</evidence>
<gene>
    <name evidence="13" type="ORF">MOMA_04615</name>
</gene>
<keyword evidence="10" id="KW-0732">Signal</keyword>
<dbReference type="InterPro" id="IPR037066">
    <property type="entry name" value="Plug_dom_sf"/>
</dbReference>
<dbReference type="SUPFAM" id="SSF56935">
    <property type="entry name" value="Porins"/>
    <property type="match status" value="1"/>
</dbReference>
<dbReference type="PROSITE" id="PS52016">
    <property type="entry name" value="TONB_DEPENDENT_REC_3"/>
    <property type="match status" value="1"/>
</dbReference>
<sequence>MKPQSKKLQKTLLALMVLASMHAFADDVKSNKKPTKLPEVQLAELKFVADKTFTTAGAVSEADEDKIARTAGGLDSVVRALPGSFTFMDDRQGTLKVNVRGMTGFGRVNTMIDGVPQTNFGVTATSEEGGNFHQNQANEPTTSSFGASIDSNFLVGVDVNRGGQGGSSGVNALMGSANFRTIGVNDVLLDGKNVGVRGKYTYGNNKLGHNGMLAVAGRETVGGNKLGAMLAISGANKNSDYKRGDGKLASSNAYNPARIQKPRSYLAKMEYDGDDQQVLISNRAYNTNVGGRELTSNSYGVEYYYQPNSNLINAKVLANTTKNVQKLNKNAKYFLLENARTQNRSNYIDVSNTSLFNFNQAQLKTQYGISVQSNDYKRQATAVDKDNYEYTTFAPSGKQKISSVYINNTLSKNIFDVDLSLSRVKTNFSGYKPACDTGVPCFPKGEAIVQKTDYTTNGKVQLSAKINDGFMPFVSYAKTSRMPNIQEVFFNNEGGGSMNPFLRPEAAKTYELGFNSFKQGVFNHNDTLGFKALYFNSKIKDYIHVQSFYLKEDGSGLTDDINDDVKGGFNAQIAVNAKQPVTSKGIELQANYDAGNYFANLSYTKQTSDQPVNINSGHHDFGFTGGAMDKLPEKYWTLELGSRFLDNKLQAGAILRSYGKNIRIRPDYLDFEKQERLQQMPNNPTITDLFARYEINKNATLRFGVENAFDKLYIHPSNSKNNNYAQYDDDGNTIFTNYARGRTFTVGADFKF</sequence>
<evidence type="ECO:0000256" key="9">
    <source>
        <dbReference type="RuleBase" id="RU003357"/>
    </source>
</evidence>
<proteinExistence type="inferred from homology"/>
<dbReference type="PATRIC" id="fig|1230338.3.peg.1002"/>
<dbReference type="RefSeq" id="WP_009767477.1">
    <property type="nucleotide sequence ID" value="NZ_ANIN01000001.1"/>
</dbReference>
<dbReference type="PANTHER" id="PTHR30069:SF50">
    <property type="entry name" value="TONB-DEPENDENT RECEPTOR HI_1217-RELATED"/>
    <property type="match status" value="1"/>
</dbReference>
<reference evidence="13 14" key="1">
    <citation type="journal article" date="2013" name="Genome Announc.">
        <title>Genome Sequence of Moraxella macacae 0408225, a Novel Bacterial Species Isolated from a Cynomolgus Macaque with Epistaxis.</title>
        <authorList>
            <person name="Ladner J.T."/>
            <person name="Whitehouse C.A."/>
            <person name="Koroleva G.I."/>
            <person name="Palacios G.F."/>
        </authorList>
    </citation>
    <scope>NUCLEOTIDE SEQUENCE [LARGE SCALE GENOMIC DNA]</scope>
    <source>
        <strain evidence="13 14">0408225</strain>
    </source>
</reference>
<evidence type="ECO:0000259" key="12">
    <source>
        <dbReference type="Pfam" id="PF07715"/>
    </source>
</evidence>
<dbReference type="InterPro" id="IPR039426">
    <property type="entry name" value="TonB-dep_rcpt-like"/>
</dbReference>
<organism evidence="13 14">
    <name type="scientific">Moraxella macacae 0408225</name>
    <dbReference type="NCBI Taxonomy" id="1230338"/>
    <lineage>
        <taxon>Bacteria</taxon>
        <taxon>Pseudomonadati</taxon>
        <taxon>Pseudomonadota</taxon>
        <taxon>Gammaproteobacteria</taxon>
        <taxon>Moraxellales</taxon>
        <taxon>Moraxellaceae</taxon>
        <taxon>Moraxella</taxon>
    </lineage>
</organism>
<dbReference type="Pfam" id="PF00593">
    <property type="entry name" value="TonB_dep_Rec_b-barrel"/>
    <property type="match status" value="1"/>
</dbReference>
<keyword evidence="7 8" id="KW-0998">Cell outer membrane</keyword>
<dbReference type="STRING" id="1230338.MOMA_04615"/>
<dbReference type="AlphaFoldDB" id="L2F9C0"/>
<dbReference type="GO" id="GO:0009279">
    <property type="term" value="C:cell outer membrane"/>
    <property type="evidence" value="ECO:0007669"/>
    <property type="project" value="UniProtKB-SubCell"/>
</dbReference>
<feature type="signal peptide" evidence="10">
    <location>
        <begin position="1"/>
        <end position="25"/>
    </location>
</feature>
<keyword evidence="5 9" id="KW-0798">TonB box</keyword>
<name>L2F9C0_9GAMM</name>
<evidence type="ECO:0000313" key="13">
    <source>
        <dbReference type="EMBL" id="ELA09659.1"/>
    </source>
</evidence>
<comment type="similarity">
    <text evidence="8 9">Belongs to the TonB-dependent receptor family.</text>
</comment>
<dbReference type="GO" id="GO:0015344">
    <property type="term" value="F:siderophore uptake transmembrane transporter activity"/>
    <property type="evidence" value="ECO:0007669"/>
    <property type="project" value="TreeGrafter"/>
</dbReference>
<dbReference type="PANTHER" id="PTHR30069">
    <property type="entry name" value="TONB-DEPENDENT OUTER MEMBRANE RECEPTOR"/>
    <property type="match status" value="1"/>
</dbReference>
<feature type="domain" description="TonB-dependent receptor plug" evidence="12">
    <location>
        <begin position="54"/>
        <end position="175"/>
    </location>
</feature>
<evidence type="ECO:0000256" key="5">
    <source>
        <dbReference type="ARBA" id="ARBA00023077"/>
    </source>
</evidence>
<keyword evidence="2 8" id="KW-0813">Transport</keyword>
<evidence type="ECO:0000256" key="4">
    <source>
        <dbReference type="ARBA" id="ARBA00022692"/>
    </source>
</evidence>
<evidence type="ECO:0000256" key="3">
    <source>
        <dbReference type="ARBA" id="ARBA00022452"/>
    </source>
</evidence>
<comment type="subcellular location">
    <subcellularLocation>
        <location evidence="1 8">Cell outer membrane</location>
        <topology evidence="1 8">Multi-pass membrane protein</topology>
    </subcellularLocation>
</comment>
<dbReference type="Proteomes" id="UP000023795">
    <property type="component" value="Unassembled WGS sequence"/>
</dbReference>
<keyword evidence="6 8" id="KW-0472">Membrane</keyword>
<dbReference type="InterPro" id="IPR036942">
    <property type="entry name" value="Beta-barrel_TonB_sf"/>
</dbReference>
<dbReference type="InterPro" id="IPR000531">
    <property type="entry name" value="Beta-barrel_TonB"/>
</dbReference>
<dbReference type="GO" id="GO:0044718">
    <property type="term" value="P:siderophore transmembrane transport"/>
    <property type="evidence" value="ECO:0007669"/>
    <property type="project" value="TreeGrafter"/>
</dbReference>
<keyword evidence="4 8" id="KW-0812">Transmembrane</keyword>
<keyword evidence="14" id="KW-1185">Reference proteome</keyword>
<dbReference type="OrthoDB" id="6046653at2"/>
<evidence type="ECO:0000313" key="14">
    <source>
        <dbReference type="Proteomes" id="UP000023795"/>
    </source>
</evidence>
<accession>L2F9C0</accession>
<evidence type="ECO:0000256" key="2">
    <source>
        <dbReference type="ARBA" id="ARBA00022448"/>
    </source>
</evidence>
<evidence type="ECO:0000256" key="1">
    <source>
        <dbReference type="ARBA" id="ARBA00004571"/>
    </source>
</evidence>
<keyword evidence="3 8" id="KW-1134">Transmembrane beta strand</keyword>
<dbReference type="eggNOG" id="COG4771">
    <property type="taxonomic scope" value="Bacteria"/>
</dbReference>
<evidence type="ECO:0000256" key="7">
    <source>
        <dbReference type="ARBA" id="ARBA00023237"/>
    </source>
</evidence>
<evidence type="ECO:0000259" key="11">
    <source>
        <dbReference type="Pfam" id="PF00593"/>
    </source>
</evidence>
<evidence type="ECO:0000256" key="6">
    <source>
        <dbReference type="ARBA" id="ARBA00023136"/>
    </source>
</evidence>
<dbReference type="EMBL" id="ANIN01000001">
    <property type="protein sequence ID" value="ELA09659.1"/>
    <property type="molecule type" value="Genomic_DNA"/>
</dbReference>